<dbReference type="EMBL" id="MUNK01000043">
    <property type="protein sequence ID" value="OTA35513.1"/>
    <property type="molecule type" value="Genomic_DNA"/>
</dbReference>
<organism evidence="2 3">
    <name type="scientific">Hortaea werneckii EXF-2000</name>
    <dbReference type="NCBI Taxonomy" id="1157616"/>
    <lineage>
        <taxon>Eukaryota</taxon>
        <taxon>Fungi</taxon>
        <taxon>Dikarya</taxon>
        <taxon>Ascomycota</taxon>
        <taxon>Pezizomycotina</taxon>
        <taxon>Dothideomycetes</taxon>
        <taxon>Dothideomycetidae</taxon>
        <taxon>Mycosphaerellales</taxon>
        <taxon>Teratosphaeriaceae</taxon>
        <taxon>Hortaea</taxon>
    </lineage>
</organism>
<comment type="caution">
    <text evidence="2">The sequence shown here is derived from an EMBL/GenBank/DDBJ whole genome shotgun (WGS) entry which is preliminary data.</text>
</comment>
<feature type="compositionally biased region" description="Polar residues" evidence="1">
    <location>
        <begin position="1"/>
        <end position="12"/>
    </location>
</feature>
<gene>
    <name evidence="2" type="ORF">BTJ68_04903</name>
</gene>
<dbReference type="InParanoid" id="A0A1Z5THK9"/>
<evidence type="ECO:0000313" key="3">
    <source>
        <dbReference type="Proteomes" id="UP000194280"/>
    </source>
</evidence>
<evidence type="ECO:0000256" key="1">
    <source>
        <dbReference type="SAM" id="MobiDB-lite"/>
    </source>
</evidence>
<name>A0A1Z5THK9_HORWE</name>
<protein>
    <submittedName>
        <fullName evidence="2">Uncharacterized protein</fullName>
    </submittedName>
</protein>
<feature type="compositionally biased region" description="Basic and acidic residues" evidence="1">
    <location>
        <begin position="14"/>
        <end position="24"/>
    </location>
</feature>
<reference evidence="2 3" key="1">
    <citation type="submission" date="2017-01" db="EMBL/GenBank/DDBJ databases">
        <title>The recent genome duplication of the halophilic yeast Hortaea werneckii: insights from long-read sequencing.</title>
        <authorList>
            <person name="Sinha S."/>
            <person name="Flibotte S."/>
            <person name="Neira M."/>
            <person name="Lenassi M."/>
            <person name="Gostincar C."/>
            <person name="Stajich J.E."/>
            <person name="Nislow C.E."/>
        </authorList>
    </citation>
    <scope>NUCLEOTIDE SEQUENCE [LARGE SCALE GENOMIC DNA]</scope>
    <source>
        <strain evidence="2 3">EXF-2000</strain>
    </source>
</reference>
<proteinExistence type="predicted"/>
<dbReference type="VEuPathDB" id="FungiDB:BTJ68_04903"/>
<keyword evidence="3" id="KW-1185">Reference proteome</keyword>
<sequence>MPSLSRHNSAMSVESERGQKHRDMNERLSLYLTMSPHEVLPSAKKNYPSPIVLPINENQTTDVCHAKNATGLLRKRWSKSIRYSMGVFKN</sequence>
<dbReference type="Proteomes" id="UP000194280">
    <property type="component" value="Unassembled WGS sequence"/>
</dbReference>
<dbReference type="OrthoDB" id="3942453at2759"/>
<evidence type="ECO:0000313" key="2">
    <source>
        <dbReference type="EMBL" id="OTA35513.1"/>
    </source>
</evidence>
<dbReference type="AlphaFoldDB" id="A0A1Z5THK9"/>
<feature type="region of interest" description="Disordered" evidence="1">
    <location>
        <begin position="1"/>
        <end position="24"/>
    </location>
</feature>
<accession>A0A1Z5THK9</accession>